<accession>A0A6B0TWP5</accession>
<proteinExistence type="predicted"/>
<dbReference type="EMBL" id="GIFC01001665">
    <property type="protein sequence ID" value="MXU83748.1"/>
    <property type="molecule type" value="Transcribed_RNA"/>
</dbReference>
<reference evidence="1" key="1">
    <citation type="submission" date="2019-12" db="EMBL/GenBank/DDBJ databases">
        <title>An insight into the sialome of adult female Ixodes ricinus ticks feeding for 6 days.</title>
        <authorList>
            <person name="Perner J."/>
            <person name="Ribeiro J.M.C."/>
        </authorList>
    </citation>
    <scope>NUCLEOTIDE SEQUENCE</scope>
    <source>
        <strain evidence="1">Semi-engorged</strain>
        <tissue evidence="1">Salivary glands</tissue>
    </source>
</reference>
<evidence type="ECO:0000313" key="1">
    <source>
        <dbReference type="EMBL" id="MXU83748.1"/>
    </source>
</evidence>
<dbReference type="AlphaFoldDB" id="A0A6B0TWP5"/>
<organism evidence="1">
    <name type="scientific">Ixodes ricinus</name>
    <name type="common">Common tick</name>
    <name type="synonym">Acarus ricinus</name>
    <dbReference type="NCBI Taxonomy" id="34613"/>
    <lineage>
        <taxon>Eukaryota</taxon>
        <taxon>Metazoa</taxon>
        <taxon>Ecdysozoa</taxon>
        <taxon>Arthropoda</taxon>
        <taxon>Chelicerata</taxon>
        <taxon>Arachnida</taxon>
        <taxon>Acari</taxon>
        <taxon>Parasitiformes</taxon>
        <taxon>Ixodida</taxon>
        <taxon>Ixodoidea</taxon>
        <taxon>Ixodidae</taxon>
        <taxon>Ixodinae</taxon>
        <taxon>Ixodes</taxon>
    </lineage>
</organism>
<protein>
    <submittedName>
        <fullName evidence="1">Uncharacterized protein</fullName>
    </submittedName>
</protein>
<name>A0A6B0TWP5_IXORI</name>
<sequence>MKPLKQHQEREVKLFVLFLCLCGRAKLEALNKLHFIHILMFKMMVVRYLKLYLKSQKTLFRPPQMIKQFATKQSNIT</sequence>